<evidence type="ECO:0000313" key="4">
    <source>
        <dbReference type="Proteomes" id="UP000228867"/>
    </source>
</evidence>
<evidence type="ECO:0000259" key="2">
    <source>
        <dbReference type="Pfam" id="PF13439"/>
    </source>
</evidence>
<organism evidence="3 4">
    <name type="scientific">Candidatus Jorgensenbacteria bacterium CG11_big_fil_rev_8_21_14_0_20_38_23</name>
    <dbReference type="NCBI Taxonomy" id="1974594"/>
    <lineage>
        <taxon>Bacteria</taxon>
        <taxon>Candidatus Joergenseniibacteriota</taxon>
    </lineage>
</organism>
<evidence type="ECO:0008006" key="5">
    <source>
        <dbReference type="Google" id="ProtNLM"/>
    </source>
</evidence>
<dbReference type="Pfam" id="PF13439">
    <property type="entry name" value="Glyco_transf_4"/>
    <property type="match status" value="1"/>
</dbReference>
<protein>
    <recommendedName>
        <fullName evidence="5">Glycosyl transferase family 1 domain-containing protein</fullName>
    </recommendedName>
</protein>
<dbReference type="Gene3D" id="3.40.50.2000">
    <property type="entry name" value="Glycogen Phosphorylase B"/>
    <property type="match status" value="2"/>
</dbReference>
<dbReference type="CDD" id="cd03801">
    <property type="entry name" value="GT4_PimA-like"/>
    <property type="match status" value="1"/>
</dbReference>
<dbReference type="Proteomes" id="UP000228867">
    <property type="component" value="Unassembled WGS sequence"/>
</dbReference>
<dbReference type="EMBL" id="PCWR01000020">
    <property type="protein sequence ID" value="PIR07480.1"/>
    <property type="molecule type" value="Genomic_DNA"/>
</dbReference>
<evidence type="ECO:0000313" key="3">
    <source>
        <dbReference type="EMBL" id="PIR07480.1"/>
    </source>
</evidence>
<dbReference type="PANTHER" id="PTHR46401:SF8">
    <property type="entry name" value="BLL6006 PROTEIN"/>
    <property type="match status" value="1"/>
</dbReference>
<dbReference type="InterPro" id="IPR028098">
    <property type="entry name" value="Glyco_trans_4-like_N"/>
</dbReference>
<dbReference type="SUPFAM" id="SSF53756">
    <property type="entry name" value="UDP-Glycosyltransferase/glycogen phosphorylase"/>
    <property type="match status" value="1"/>
</dbReference>
<name>A0A2H0NF13_9BACT</name>
<feature type="domain" description="Glycosyl transferase family 1" evidence="1">
    <location>
        <begin position="211"/>
        <end position="369"/>
    </location>
</feature>
<accession>A0A2H0NF13</accession>
<reference evidence="3 4" key="1">
    <citation type="submission" date="2017-09" db="EMBL/GenBank/DDBJ databases">
        <title>Depth-based differentiation of microbial function through sediment-hosted aquifers and enrichment of novel symbionts in the deep terrestrial subsurface.</title>
        <authorList>
            <person name="Probst A.J."/>
            <person name="Ladd B."/>
            <person name="Jarett J.K."/>
            <person name="Geller-Mcgrath D.E."/>
            <person name="Sieber C.M."/>
            <person name="Emerson J.B."/>
            <person name="Anantharaman K."/>
            <person name="Thomas B.C."/>
            <person name="Malmstrom R."/>
            <person name="Stieglmeier M."/>
            <person name="Klingl A."/>
            <person name="Woyke T."/>
            <person name="Ryan C.M."/>
            <person name="Banfield J.F."/>
        </authorList>
    </citation>
    <scope>NUCLEOTIDE SEQUENCE [LARGE SCALE GENOMIC DNA]</scope>
    <source>
        <strain evidence="3">CG11_big_fil_rev_8_21_14_0_20_38_23</strain>
    </source>
</reference>
<dbReference type="InterPro" id="IPR001296">
    <property type="entry name" value="Glyco_trans_1"/>
</dbReference>
<gene>
    <name evidence="3" type="ORF">COV54_00885</name>
</gene>
<evidence type="ECO:0000259" key="1">
    <source>
        <dbReference type="Pfam" id="PF00534"/>
    </source>
</evidence>
<proteinExistence type="predicted"/>
<dbReference type="GO" id="GO:0016757">
    <property type="term" value="F:glycosyltransferase activity"/>
    <property type="evidence" value="ECO:0007669"/>
    <property type="project" value="InterPro"/>
</dbReference>
<comment type="caution">
    <text evidence="3">The sequence shown here is derived from an EMBL/GenBank/DDBJ whole genome shotgun (WGS) entry which is preliminary data.</text>
</comment>
<sequence length="369" mass="42938">MKILFIQPTADKRGHYGVYTANLCQELAKLGNEVWLFTNKIYPEKFLSETPLFKIIEFKNGKYKFDKFDKNRGKIPFFYEFGYLRNSFMILRAALKFLKENHFDIVQTLDTEYGILSGLLKIYRKILPPTVLLIQAPNFSFLKYPGSFLKRVYKTLQRKILKSCLDKEIKAVITLGEFHKEELQKQFDLNKDFPIKVIYDGANPPPFSLKKEEARKKIGINYKGTIFLFFGMLRRDKGIEYFFKAISLLKNKDFRVLIAGSLFDYQKSEILNLIEKLRIKDRVLLKLGYIDQNEVYFYFYASDVLVLPYIKIYTGGSGPLLKEAAVCKIPSIVSDVSEMGRLVKRNKMGLIAEPENPESLAGKMKEFLE</sequence>
<dbReference type="PANTHER" id="PTHR46401">
    <property type="entry name" value="GLYCOSYLTRANSFERASE WBBK-RELATED"/>
    <property type="match status" value="1"/>
</dbReference>
<dbReference type="Pfam" id="PF00534">
    <property type="entry name" value="Glycos_transf_1"/>
    <property type="match status" value="1"/>
</dbReference>
<feature type="domain" description="Glycosyltransferase subfamily 4-like N-terminal" evidence="2">
    <location>
        <begin position="17"/>
        <end position="203"/>
    </location>
</feature>
<dbReference type="AlphaFoldDB" id="A0A2H0NF13"/>
<feature type="non-terminal residue" evidence="3">
    <location>
        <position position="369"/>
    </location>
</feature>